<dbReference type="RefSeq" id="XP_011296867.1">
    <property type="nucleotide sequence ID" value="XM_011298565.1"/>
</dbReference>
<dbReference type="AlphaFoldDB" id="A0A0C9QB81"/>
<feature type="region of interest" description="Disordered" evidence="1">
    <location>
        <begin position="592"/>
        <end position="669"/>
    </location>
</feature>
<feature type="compositionally biased region" description="Basic residues" evidence="1">
    <location>
        <begin position="532"/>
        <end position="543"/>
    </location>
</feature>
<accession>A0A0C9QB81</accession>
<evidence type="ECO:0000313" key="5">
    <source>
        <dbReference type="RefSeq" id="XP_011296860.1"/>
    </source>
</evidence>
<evidence type="ECO:0000313" key="4">
    <source>
        <dbReference type="Proteomes" id="UP000694866"/>
    </source>
</evidence>
<dbReference type="GeneID" id="105262779"/>
<feature type="region of interest" description="Disordered" evidence="1">
    <location>
        <begin position="389"/>
        <end position="553"/>
    </location>
</feature>
<dbReference type="RefSeq" id="XP_011296860.1">
    <property type="nucleotide sequence ID" value="XM_011298558.1"/>
</dbReference>
<feature type="compositionally biased region" description="Basic and acidic residues" evidence="1">
    <location>
        <begin position="593"/>
        <end position="615"/>
    </location>
</feature>
<dbReference type="Proteomes" id="UP000694866">
    <property type="component" value="Unplaced"/>
</dbReference>
<feature type="compositionally biased region" description="Basic and acidic residues" evidence="1">
    <location>
        <begin position="464"/>
        <end position="474"/>
    </location>
</feature>
<name>A0A0C9QB81_9HYME</name>
<proteinExistence type="predicted"/>
<evidence type="ECO:0000313" key="6">
    <source>
        <dbReference type="RefSeq" id="XP_011296867.1"/>
    </source>
</evidence>
<organism evidence="3">
    <name type="scientific">Fopius arisanus</name>
    <dbReference type="NCBI Taxonomy" id="64838"/>
    <lineage>
        <taxon>Eukaryota</taxon>
        <taxon>Metazoa</taxon>
        <taxon>Ecdysozoa</taxon>
        <taxon>Arthropoda</taxon>
        <taxon>Hexapoda</taxon>
        <taxon>Insecta</taxon>
        <taxon>Pterygota</taxon>
        <taxon>Neoptera</taxon>
        <taxon>Endopterygota</taxon>
        <taxon>Hymenoptera</taxon>
        <taxon>Apocrita</taxon>
        <taxon>Ichneumonoidea</taxon>
        <taxon>Braconidae</taxon>
        <taxon>Opiinae</taxon>
        <taxon>Fopius</taxon>
    </lineage>
</organism>
<reference evidence="5 6" key="2">
    <citation type="submission" date="2025-04" db="UniProtKB">
        <authorList>
            <consortium name="RefSeq"/>
        </authorList>
    </citation>
    <scope>IDENTIFICATION</scope>
    <source>
        <strain evidence="5 6">USDA-PBARC FA_bdor</strain>
        <tissue evidence="5 6">Whole organism</tissue>
    </source>
</reference>
<accession>A0A9R1STI5</accession>
<dbReference type="PANTHER" id="PTHR37970:SF1">
    <property type="entry name" value="SERINE-RICH ADHESIN FOR PLATELETS"/>
    <property type="match status" value="1"/>
</dbReference>
<feature type="region of interest" description="Disordered" evidence="1">
    <location>
        <begin position="691"/>
        <end position="723"/>
    </location>
</feature>
<feature type="compositionally biased region" description="Polar residues" evidence="1">
    <location>
        <begin position="510"/>
        <end position="523"/>
    </location>
</feature>
<feature type="region of interest" description="Disordered" evidence="1">
    <location>
        <begin position="280"/>
        <end position="370"/>
    </location>
</feature>
<reference evidence="3" key="1">
    <citation type="submission" date="2015-01" db="EMBL/GenBank/DDBJ databases">
        <title>Transcriptome Assembly of Fopius arisanus.</title>
        <authorList>
            <person name="Geib S."/>
        </authorList>
    </citation>
    <scope>NUCLEOTIDE SEQUENCE</scope>
</reference>
<gene>
    <name evidence="5 6" type="primary">LOC105262779</name>
    <name evidence="3" type="ORF">g.43715</name>
    <name evidence="2" type="ORF">g.43726</name>
</gene>
<feature type="compositionally biased region" description="Polar residues" evidence="1">
    <location>
        <begin position="491"/>
        <end position="502"/>
    </location>
</feature>
<dbReference type="EMBL" id="GBYB01000499">
    <property type="protein sequence ID" value="JAG70266.1"/>
    <property type="molecule type" value="Transcribed_RNA"/>
</dbReference>
<dbReference type="OrthoDB" id="6381867at2759"/>
<dbReference type="EMBL" id="GBYB01000498">
    <property type="protein sequence ID" value="JAG70265.1"/>
    <property type="molecule type" value="Transcribed_RNA"/>
</dbReference>
<keyword evidence="4" id="KW-1185">Reference proteome</keyword>
<evidence type="ECO:0000313" key="2">
    <source>
        <dbReference type="EMBL" id="JAG70265.1"/>
    </source>
</evidence>
<dbReference type="PANTHER" id="PTHR37970">
    <property type="entry name" value="PROTEIN CBG08587"/>
    <property type="match status" value="1"/>
</dbReference>
<feature type="compositionally biased region" description="Basic and acidic residues" evidence="1">
    <location>
        <begin position="297"/>
        <end position="312"/>
    </location>
</feature>
<protein>
    <submittedName>
        <fullName evidence="5 6">Uncharacterized protein isoform X1</fullName>
    </submittedName>
</protein>
<dbReference type="KEGG" id="fas:105262779"/>
<evidence type="ECO:0000313" key="3">
    <source>
        <dbReference type="EMBL" id="JAG70266.1"/>
    </source>
</evidence>
<evidence type="ECO:0000256" key="1">
    <source>
        <dbReference type="SAM" id="MobiDB-lite"/>
    </source>
</evidence>
<accession>A0A9R1STH6</accession>
<sequence>MSKECRYFVQHAWKKDLCANCFESRQDHQRSAPCTKPFIAREVKNIQGILRGLRTTAVTGSRRKKNRVAFPEELTRVIGYGGDDYSDSDTELDPSSSDVEIINCENTVEEEVDSIQDTEEDRALNNLTRVNTNFNMVTANLTIAPSEAKPKTVGLMLGRIQKDADGNKTTLLISVTPFGGDDVSVPTARRPIERKRADERPVALEKIVDMPLIASNNLMAIKRTEASPQRVPDLEIVGTKSLPITSNSCPLKGTYESRQGETVKDIISGCREHLQKVEDEAEEVVSNDEGISVVGEQRADANYDDLGERTVEGESEPMESTEGSPFLDDNSREEAGAPDGKADEDEISVECSGIIPNEPRRSFLHSETLATKKPTALTTTISVEAREVPVDDALTMKGDSRTSGNAENVAEGREEECGLDNQPSGNGKRRMAPKPPDVSVEDSSGPLFTRKPNIKGNLKSDCPVVREKEKRERATSSSSPKLRKSLGPTVEDSSFSPVSPDQSPEPRRSFSLSQQDIPSSSVASDKLEEKKKSKSRFSLKKLLRMGGSRKDMNLMQTGASVGAKGEDIPGTSQLKPRLEIIHPLELDGAAVEVLRHDKMGKSQEEHVGNESRQESGHVNARLGKPPPPPRSGQSSTNLPSKQTRPPPPTPDNPTKSSSPVRAWHTAPPGTVAGDSIYANLAPENVAGEVRSTIAPSKPQRTASIKRESEIIKSNHSSPREMAASRRYEKSCLNVPTNSDSLDSTSSDSHDVYEFLSSSPECDSNLELRRHANEATRTNAGKRNSEGGVGTDHYPLFKYTKSTFARSNSLPYCASETESDGVYTGNEGAEEDQDWKTKNEDFVMTRVRQRRTRTVVHRSLEDNYGAVVIANHESLAQLLERLSQVDHSSLSLHLRPLGASNPRLKDFHIELETLRTIGRRGFCSASWNDHPVTICLSPDSLTSPVSHKDFCLIPILEFADRIPDETPFNRIPTLAKNEDVTVSVLPPYQVCSMKSFLSNLQRQLRNSASNETIMRECCLVLLQFVTALKNLQARGIEELPKSLGNFVLCKEEKDPSYRLYHLQSLHVDHINDEEEQVSLCQSALVAFRELNLTNRLPVIKELLVRERAVSLSQVKAVLEYSLWGPGDVTLDIWKEREIVLQRWLDLERATILHALVRTRPPLIVVDEYQLIFLVQTTAKSMCEASVLLDEQSSKFHPLPLT</sequence>